<protein>
    <submittedName>
        <fullName evidence="3">A-type inclusion protein A25 homolog</fullName>
    </submittedName>
</protein>
<feature type="compositionally biased region" description="Basic residues" evidence="2">
    <location>
        <begin position="761"/>
        <end position="770"/>
    </location>
</feature>
<reference evidence="3" key="1">
    <citation type="submission" date="2023-03" db="EMBL/GenBank/DDBJ databases">
        <authorList>
            <person name="Steffen K."/>
            <person name="Cardenas P."/>
        </authorList>
    </citation>
    <scope>NUCLEOTIDE SEQUENCE</scope>
</reference>
<evidence type="ECO:0000313" key="3">
    <source>
        <dbReference type="EMBL" id="CAI8057781.1"/>
    </source>
</evidence>
<evidence type="ECO:0000313" key="4">
    <source>
        <dbReference type="Proteomes" id="UP001174909"/>
    </source>
</evidence>
<gene>
    <name evidence="3" type="ORF">GBAR_LOCUS31470</name>
</gene>
<comment type="caution">
    <text evidence="3">The sequence shown here is derived from an EMBL/GenBank/DDBJ whole genome shotgun (WGS) entry which is preliminary data.</text>
</comment>
<dbReference type="PANTHER" id="PTHR32083:SF48">
    <property type="entry name" value="TRANS-GOLGI NETWORK-LOCALIZED SYP41-INTERACTING PROTEIN 1"/>
    <property type="match status" value="1"/>
</dbReference>
<feature type="compositionally biased region" description="Low complexity" evidence="2">
    <location>
        <begin position="862"/>
        <end position="878"/>
    </location>
</feature>
<sequence>MGRERREVDRLRGRVSRLEEELQSEREHNVTLSAEMKDVTETHESRVTRLNQQINSVSLRAAEAEGQAMQLQEELAHAKSEAADKENMLQENLANTERKAEERERELLAVQERLDNEIRAVRTDLEERESVLVATRAKFELELTALQTQLAGTKEEAVDTGSQLKESQDTFSDLQTQLAMAEEEASDREEKLQEKVRELESELERAERELAAVVERENELRETCGTLQLQVEESNAQLAEKEAENEALRSDRLSLISEYESREGQLREEIAELRSELGQASQAEVSGRLEREWEERVRQAEAGREDAVAEVEILQTRISELTRDAEQETVLALEVQLQERVTELELVQAASKASSEAAQGEISSLQEQVEGLESQLSASSEAAQGEISSLQEQVEGLESQLSTSKASSEAAQGKISSLQEQVVGLESQLSASKASSEAAQGEISSLQEQVVGLESQLSASKASSEAAQGEISSLQEQVVGLESQLSASKASSEAAQGEISSLQEQVVGLESQLSASKASYEAAQGEISSLQEKVAGLESQLSASKASSEVAQGEISSLQEQLEGLESQLVEKERVLAALQAAKAVQTSETQARVGSLLEQVMLVKVELSSSCMELAERCGAHSQLVRQLAAGVVGEREALQNEVKELRAQLAAQETELKARETTAGEGQLREQWKDVASEKETTSSEGEEMQSTEEDSGADIHPTSTIDKVPSPSPVPEGLPRSDSKPRVAVLERSSLLMEDTFTDTTTTRVVIDATPPIARKRGRKQKLPAKENIEDLPSKKYPRRTRNKPKRFTECDGVPSLKALLPRLRPSRDKKVLSSAQPSPPPPPSSPPGHQLRAAERATRSIRTTRLPIRKSQISGPLGLPGTGSPALPLSRCSVDIGPNAPPLYHDHHY</sequence>
<feature type="region of interest" description="Disordered" evidence="2">
    <location>
        <begin position="22"/>
        <end position="46"/>
    </location>
</feature>
<dbReference type="EMBL" id="CASHTH010004476">
    <property type="protein sequence ID" value="CAI8057781.1"/>
    <property type="molecule type" value="Genomic_DNA"/>
</dbReference>
<feature type="region of interest" description="Disordered" evidence="2">
    <location>
        <begin position="358"/>
        <end position="405"/>
    </location>
</feature>
<evidence type="ECO:0000256" key="2">
    <source>
        <dbReference type="SAM" id="MobiDB-lite"/>
    </source>
</evidence>
<feature type="region of interest" description="Disordered" evidence="2">
    <location>
        <begin position="756"/>
        <end position="878"/>
    </location>
</feature>
<organism evidence="3 4">
    <name type="scientific">Geodia barretti</name>
    <name type="common">Barrett's horny sponge</name>
    <dbReference type="NCBI Taxonomy" id="519541"/>
    <lineage>
        <taxon>Eukaryota</taxon>
        <taxon>Metazoa</taxon>
        <taxon>Porifera</taxon>
        <taxon>Demospongiae</taxon>
        <taxon>Heteroscleromorpha</taxon>
        <taxon>Tetractinellida</taxon>
        <taxon>Astrophorina</taxon>
        <taxon>Geodiidae</taxon>
        <taxon>Geodia</taxon>
    </lineage>
</organism>
<name>A0AA35U251_GEOBA</name>
<evidence type="ECO:0000256" key="1">
    <source>
        <dbReference type="ARBA" id="ARBA00023054"/>
    </source>
</evidence>
<dbReference type="Proteomes" id="UP001174909">
    <property type="component" value="Unassembled WGS sequence"/>
</dbReference>
<feature type="compositionally biased region" description="Basic and acidic residues" evidence="2">
    <location>
        <begin position="771"/>
        <end position="781"/>
    </location>
</feature>
<keyword evidence="1" id="KW-0175">Coiled coil</keyword>
<feature type="compositionally biased region" description="Basic and acidic residues" evidence="2">
    <location>
        <begin position="659"/>
        <end position="684"/>
    </location>
</feature>
<dbReference type="AlphaFoldDB" id="A0AA35U251"/>
<dbReference type="SUPFAM" id="SSF57997">
    <property type="entry name" value="Tropomyosin"/>
    <property type="match status" value="1"/>
</dbReference>
<feature type="compositionally biased region" description="Basic residues" evidence="2">
    <location>
        <begin position="783"/>
        <end position="793"/>
    </location>
</feature>
<dbReference type="Gene3D" id="1.10.287.1490">
    <property type="match status" value="1"/>
</dbReference>
<accession>A0AA35U251</accession>
<feature type="compositionally biased region" description="Low complexity" evidence="2">
    <location>
        <begin position="371"/>
        <end position="386"/>
    </location>
</feature>
<feature type="compositionally biased region" description="Pro residues" evidence="2">
    <location>
        <begin position="825"/>
        <end position="834"/>
    </location>
</feature>
<proteinExistence type="predicted"/>
<keyword evidence="4" id="KW-1185">Reference proteome</keyword>
<feature type="compositionally biased region" description="Acidic residues" evidence="2">
    <location>
        <begin position="687"/>
        <end position="699"/>
    </location>
</feature>
<dbReference type="Gene3D" id="1.20.5.1700">
    <property type="match status" value="1"/>
</dbReference>
<feature type="region of interest" description="Disordered" evidence="2">
    <location>
        <begin position="659"/>
        <end position="729"/>
    </location>
</feature>
<dbReference type="GO" id="GO:0005856">
    <property type="term" value="C:cytoskeleton"/>
    <property type="evidence" value="ECO:0007669"/>
    <property type="project" value="TreeGrafter"/>
</dbReference>
<dbReference type="PANTHER" id="PTHR32083">
    <property type="entry name" value="CILIA AND FLAGELLA-ASSOCIATED PROTEIN 58-RELATED"/>
    <property type="match status" value="1"/>
</dbReference>